<accession>A0ABX7BNG5</accession>
<sequence>MRFWENLTQSQKIAAAAGAAAVVALVGLAAVQARPATGSSESTQRAGLSVALVTPPDLEPVPGGVMEVGALVDGYEHRPPPPMEPVLDSAYVETDPEWPAPSEADYGPPYVSAPTERAPFRVKETTSSTGSQFGFDEPQPDYAAERRARRERLDRAEAGVRDEPRVMRSDSYFQ</sequence>
<feature type="region of interest" description="Disordered" evidence="1">
    <location>
        <begin position="94"/>
        <end position="174"/>
    </location>
</feature>
<dbReference type="RefSeq" id="WP_201103484.1">
    <property type="nucleotide sequence ID" value="NZ_CP067977.1"/>
</dbReference>
<evidence type="ECO:0000256" key="1">
    <source>
        <dbReference type="SAM" id="MobiDB-lite"/>
    </source>
</evidence>
<protein>
    <recommendedName>
        <fullName evidence="4">SPOR domain-containing protein</fullName>
    </recommendedName>
</protein>
<dbReference type="EMBL" id="CP067977">
    <property type="protein sequence ID" value="QQQ19133.1"/>
    <property type="molecule type" value="Genomic_DNA"/>
</dbReference>
<dbReference type="Proteomes" id="UP000595448">
    <property type="component" value="Chromosome"/>
</dbReference>
<keyword evidence="3" id="KW-1185">Reference proteome</keyword>
<evidence type="ECO:0000313" key="2">
    <source>
        <dbReference type="EMBL" id="QQQ19133.1"/>
    </source>
</evidence>
<gene>
    <name evidence="2" type="ORF">JIP62_03155</name>
</gene>
<name>A0ABX7BNG5_9CAUL</name>
<reference evidence="2 3" key="1">
    <citation type="submission" date="2021-01" db="EMBL/GenBank/DDBJ databases">
        <title>Brevundimonas vitis sp. nov., an bacterium isolated from grape (Vitis vinifera).</title>
        <authorList>
            <person name="Jiang L."/>
            <person name="Lee J."/>
        </authorList>
    </citation>
    <scope>NUCLEOTIDE SEQUENCE [LARGE SCALE GENOMIC DNA]</scope>
    <source>
        <strain evidence="2 3">GRTSA-9</strain>
    </source>
</reference>
<feature type="compositionally biased region" description="Basic and acidic residues" evidence="1">
    <location>
        <begin position="143"/>
        <end position="168"/>
    </location>
</feature>
<evidence type="ECO:0008006" key="4">
    <source>
        <dbReference type="Google" id="ProtNLM"/>
    </source>
</evidence>
<evidence type="ECO:0000313" key="3">
    <source>
        <dbReference type="Proteomes" id="UP000595448"/>
    </source>
</evidence>
<organism evidence="2 3">
    <name type="scientific">Brevundimonas vitisensis</name>
    <dbReference type="NCBI Taxonomy" id="2800818"/>
    <lineage>
        <taxon>Bacteria</taxon>
        <taxon>Pseudomonadati</taxon>
        <taxon>Pseudomonadota</taxon>
        <taxon>Alphaproteobacteria</taxon>
        <taxon>Caulobacterales</taxon>
        <taxon>Caulobacteraceae</taxon>
        <taxon>Brevundimonas</taxon>
    </lineage>
</organism>
<proteinExistence type="predicted"/>